<evidence type="ECO:0000256" key="4">
    <source>
        <dbReference type="SAM" id="MobiDB-lite"/>
    </source>
</evidence>
<accession>A0A8J4LSK5</accession>
<feature type="compositionally biased region" description="Low complexity" evidence="4">
    <location>
        <begin position="12"/>
        <end position="26"/>
    </location>
</feature>
<feature type="repeat" description="WD" evidence="3">
    <location>
        <begin position="127"/>
        <end position="159"/>
    </location>
</feature>
<name>A0A8J4LSK5_9CHLO</name>
<comment type="caution">
    <text evidence="5">The sequence shown here is derived from an EMBL/GenBank/DDBJ whole genome shotgun (WGS) entry which is preliminary data.</text>
</comment>
<dbReference type="GO" id="GO:0005634">
    <property type="term" value="C:nucleus"/>
    <property type="evidence" value="ECO:0007669"/>
    <property type="project" value="TreeGrafter"/>
</dbReference>
<feature type="region of interest" description="Disordered" evidence="4">
    <location>
        <begin position="1"/>
        <end position="115"/>
    </location>
</feature>
<dbReference type="SMART" id="SM00320">
    <property type="entry name" value="WD40"/>
    <property type="match status" value="2"/>
</dbReference>
<feature type="compositionally biased region" description="Basic and acidic residues" evidence="4">
    <location>
        <begin position="37"/>
        <end position="46"/>
    </location>
</feature>
<gene>
    <name evidence="5" type="ORF">Vretimale_13055</name>
</gene>
<feature type="compositionally biased region" description="Basic and acidic residues" evidence="4">
    <location>
        <begin position="73"/>
        <end position="87"/>
    </location>
</feature>
<protein>
    <submittedName>
        <fullName evidence="5">Uncharacterized protein</fullName>
    </submittedName>
</protein>
<feature type="region of interest" description="Disordered" evidence="4">
    <location>
        <begin position="261"/>
        <end position="282"/>
    </location>
</feature>
<dbReference type="InterPro" id="IPR015943">
    <property type="entry name" value="WD40/YVTN_repeat-like_dom_sf"/>
</dbReference>
<feature type="compositionally biased region" description="Acidic residues" evidence="4">
    <location>
        <begin position="88"/>
        <end position="101"/>
    </location>
</feature>
<sequence length="282" mass="29542">MDEDDGNGGGDATAATAATAAASAGDQKNPGSGWSMDVDRTDDPTRAHLPISFGRATGSSGVGGGGPASALGPKDRGVEESAGKGSDDADEEEEGDSDGEGGDPRVGVVENLEDDPYGLPITHEAILKGHTKAVSCLDVEHSGTRMVTGSYDYTVRLYDFHGMKSDMRSFRDLEPSDGHPVLSVSWSPSGDAFLVVTGAAQAKIYDRDGRSLGEFVRGDMYIRDARNTKGHISGLTGGWWHPPTATPPSQAVRTARCGFGTHTTSCRRRSSSPPSHAPRVRP</sequence>
<reference evidence="5" key="1">
    <citation type="journal article" date="2021" name="Proc. Natl. Acad. Sci. U.S.A.">
        <title>Three genomes in the algal genus Volvox reveal the fate of a haploid sex-determining region after a transition to homothallism.</title>
        <authorList>
            <person name="Yamamoto K."/>
            <person name="Hamaji T."/>
            <person name="Kawai-Toyooka H."/>
            <person name="Matsuzaki R."/>
            <person name="Takahashi F."/>
            <person name="Nishimura Y."/>
            <person name="Kawachi M."/>
            <person name="Noguchi H."/>
            <person name="Minakuchi Y."/>
            <person name="Umen J.G."/>
            <person name="Toyoda A."/>
            <person name="Nozaki H."/>
        </authorList>
    </citation>
    <scope>NUCLEOTIDE SEQUENCE</scope>
    <source>
        <strain evidence="5">NIES-3785</strain>
    </source>
</reference>
<evidence type="ECO:0000256" key="1">
    <source>
        <dbReference type="ARBA" id="ARBA00022574"/>
    </source>
</evidence>
<dbReference type="PROSITE" id="PS50294">
    <property type="entry name" value="WD_REPEATS_REGION"/>
    <property type="match status" value="1"/>
</dbReference>
<evidence type="ECO:0000313" key="5">
    <source>
        <dbReference type="EMBL" id="GIM09200.1"/>
    </source>
</evidence>
<dbReference type="SUPFAM" id="SSF50978">
    <property type="entry name" value="WD40 repeat-like"/>
    <property type="match status" value="1"/>
</dbReference>
<dbReference type="AlphaFoldDB" id="A0A8J4LSK5"/>
<dbReference type="Pfam" id="PF00400">
    <property type="entry name" value="WD40"/>
    <property type="match status" value="1"/>
</dbReference>
<evidence type="ECO:0000256" key="3">
    <source>
        <dbReference type="PROSITE-ProRule" id="PRU00221"/>
    </source>
</evidence>
<dbReference type="GO" id="GO:0035861">
    <property type="term" value="C:site of double-strand break"/>
    <property type="evidence" value="ECO:0007669"/>
    <property type="project" value="TreeGrafter"/>
</dbReference>
<dbReference type="InterPro" id="IPR036322">
    <property type="entry name" value="WD40_repeat_dom_sf"/>
</dbReference>
<evidence type="ECO:0000256" key="2">
    <source>
        <dbReference type="ARBA" id="ARBA00022737"/>
    </source>
</evidence>
<dbReference type="PANTHER" id="PTHR16017:SF0">
    <property type="entry name" value="WD REPEAT-CONTAINING PROTEIN 70"/>
    <property type="match status" value="1"/>
</dbReference>
<dbReference type="InterPro" id="IPR051858">
    <property type="entry name" value="WD_repeat_GAD-1"/>
</dbReference>
<dbReference type="PANTHER" id="PTHR16017">
    <property type="entry name" value="GASTRULATION DEFECTIVE PROTEIN 1-RELATED"/>
    <property type="match status" value="1"/>
</dbReference>
<dbReference type="Gene3D" id="2.130.10.10">
    <property type="entry name" value="YVTN repeat-like/Quinoprotein amine dehydrogenase"/>
    <property type="match status" value="1"/>
</dbReference>
<proteinExistence type="predicted"/>
<dbReference type="PROSITE" id="PS50082">
    <property type="entry name" value="WD_REPEATS_2"/>
    <property type="match status" value="1"/>
</dbReference>
<keyword evidence="2" id="KW-0677">Repeat</keyword>
<dbReference type="Proteomes" id="UP000722791">
    <property type="component" value="Unassembled WGS sequence"/>
</dbReference>
<organism evidence="5 6">
    <name type="scientific">Volvox reticuliferus</name>
    <dbReference type="NCBI Taxonomy" id="1737510"/>
    <lineage>
        <taxon>Eukaryota</taxon>
        <taxon>Viridiplantae</taxon>
        <taxon>Chlorophyta</taxon>
        <taxon>core chlorophytes</taxon>
        <taxon>Chlorophyceae</taxon>
        <taxon>CS clade</taxon>
        <taxon>Chlamydomonadales</taxon>
        <taxon>Volvocaceae</taxon>
        <taxon>Volvox</taxon>
    </lineage>
</organism>
<dbReference type="EMBL" id="BNCQ01000030">
    <property type="protein sequence ID" value="GIM09200.1"/>
    <property type="molecule type" value="Genomic_DNA"/>
</dbReference>
<keyword evidence="1 3" id="KW-0853">WD repeat</keyword>
<evidence type="ECO:0000313" key="6">
    <source>
        <dbReference type="Proteomes" id="UP000722791"/>
    </source>
</evidence>
<dbReference type="InterPro" id="IPR001680">
    <property type="entry name" value="WD40_rpt"/>
</dbReference>